<sequence length="73" mass="8202">MIYYSTIPIEMAFYRPDELKLKQIQVDGVKMIVHEGEEGEATIVQVLSGDPGHFLDPRFQPGNTIKNVPTVAE</sequence>
<keyword evidence="2" id="KW-1185">Reference proteome</keyword>
<organism evidence="1 2">
    <name type="scientific">Thermoactinomyces intermedius</name>
    <dbReference type="NCBI Taxonomy" id="2024"/>
    <lineage>
        <taxon>Bacteria</taxon>
        <taxon>Bacillati</taxon>
        <taxon>Bacillota</taxon>
        <taxon>Bacilli</taxon>
        <taxon>Bacillales</taxon>
        <taxon>Thermoactinomycetaceae</taxon>
        <taxon>Thermoactinomyces</taxon>
    </lineage>
</organism>
<dbReference type="RefSeq" id="WP_181732616.1">
    <property type="nucleotide sequence ID" value="NZ_JACEIR010000009.1"/>
</dbReference>
<evidence type="ECO:0000313" key="2">
    <source>
        <dbReference type="Proteomes" id="UP000633619"/>
    </source>
</evidence>
<dbReference type="InterPro" id="IPR025619">
    <property type="entry name" value="YlzJ"/>
</dbReference>
<evidence type="ECO:0000313" key="1">
    <source>
        <dbReference type="EMBL" id="MBH8595956.1"/>
    </source>
</evidence>
<dbReference type="EMBL" id="JAECVW010000008">
    <property type="protein sequence ID" value="MBH8595956.1"/>
    <property type="molecule type" value="Genomic_DNA"/>
</dbReference>
<name>A0A8I1AB00_THEIN</name>
<reference evidence="1 2" key="1">
    <citation type="submission" date="2020-12" db="EMBL/GenBank/DDBJ databases">
        <title>WGS of Thermoactinomyces spp.</title>
        <authorList>
            <person name="Cheng K."/>
        </authorList>
    </citation>
    <scope>NUCLEOTIDE SEQUENCE [LARGE SCALE GENOMIC DNA]</scope>
    <source>
        <strain evidence="2">CICC 10671\DSM 43846</strain>
    </source>
</reference>
<dbReference type="AlphaFoldDB" id="A0A8I1AB00"/>
<proteinExistence type="predicted"/>
<dbReference type="Pfam" id="PF14035">
    <property type="entry name" value="YlzJ"/>
    <property type="match status" value="1"/>
</dbReference>
<accession>A0A8I1AB00</accession>
<gene>
    <name evidence="1" type="ORF">I8U20_11515</name>
</gene>
<comment type="caution">
    <text evidence="1">The sequence shown here is derived from an EMBL/GenBank/DDBJ whole genome shotgun (WGS) entry which is preliminary data.</text>
</comment>
<protein>
    <submittedName>
        <fullName evidence="1">YlzJ-like family protein</fullName>
    </submittedName>
</protein>
<dbReference type="Proteomes" id="UP000633619">
    <property type="component" value="Unassembled WGS sequence"/>
</dbReference>